<sequence length="120" mass="13485">MLTEEVMSADEAPVDDGTIDQEIGARIRATREVLGVTQQLLASDVGVTFQQIQKYEKGINRVSAAMLVKICQAMKISPMEIIGAYFPHERPSDDRLDWLQEKLLTAERKLAGVRRALRDE</sequence>
<dbReference type="EMBL" id="CP120375">
    <property type="protein sequence ID" value="WEX91779.1"/>
    <property type="molecule type" value="Genomic_DNA"/>
</dbReference>
<reference evidence="2 3" key="1">
    <citation type="submission" date="2023-03" db="EMBL/GenBank/DDBJ databases">
        <authorList>
            <person name="Kaur S."/>
            <person name="Espinosa-Saiz D."/>
            <person name="Velazquez E."/>
            <person name="Menendez E."/>
            <person name="diCenzo G.C."/>
        </authorList>
    </citation>
    <scope>NUCLEOTIDE SEQUENCE [LARGE SCALE GENOMIC DNA]</scope>
    <source>
        <strain evidence="2 3">LMG 24692</strain>
        <plasmid evidence="2 3">unnamed</plasmid>
    </source>
</reference>
<name>A0ABY8DLN5_9HYPH</name>
<keyword evidence="3" id="KW-1185">Reference proteome</keyword>
<dbReference type="Gene3D" id="1.10.260.40">
    <property type="entry name" value="lambda repressor-like DNA-binding domains"/>
    <property type="match status" value="1"/>
</dbReference>
<dbReference type="Proteomes" id="UP001229355">
    <property type="component" value="Plasmid unnamed"/>
</dbReference>
<dbReference type="Pfam" id="PF01381">
    <property type="entry name" value="HTH_3"/>
    <property type="match status" value="1"/>
</dbReference>
<dbReference type="RefSeq" id="WP_280663737.1">
    <property type="nucleotide sequence ID" value="NZ_CP120375.1"/>
</dbReference>
<evidence type="ECO:0000313" key="2">
    <source>
        <dbReference type="EMBL" id="WEX91779.1"/>
    </source>
</evidence>
<geneLocation type="plasmid" evidence="2 3">
    <name>unnamed</name>
</geneLocation>
<evidence type="ECO:0000259" key="1">
    <source>
        <dbReference type="PROSITE" id="PS50943"/>
    </source>
</evidence>
<dbReference type="CDD" id="cd00093">
    <property type="entry name" value="HTH_XRE"/>
    <property type="match status" value="1"/>
</dbReference>
<dbReference type="InterPro" id="IPR010982">
    <property type="entry name" value="Lambda_DNA-bd_dom_sf"/>
</dbReference>
<protein>
    <submittedName>
        <fullName evidence="2">Helix-turn-helix domain-containing protein</fullName>
    </submittedName>
</protein>
<organism evidence="2 3">
    <name type="scientific">Sinorhizobium garamanticum</name>
    <dbReference type="NCBI Taxonomy" id="680247"/>
    <lineage>
        <taxon>Bacteria</taxon>
        <taxon>Pseudomonadati</taxon>
        <taxon>Pseudomonadota</taxon>
        <taxon>Alphaproteobacteria</taxon>
        <taxon>Hyphomicrobiales</taxon>
        <taxon>Rhizobiaceae</taxon>
        <taxon>Sinorhizobium/Ensifer group</taxon>
        <taxon>Sinorhizobium</taxon>
    </lineage>
</organism>
<feature type="domain" description="HTH cro/C1-type" evidence="1">
    <location>
        <begin position="27"/>
        <end position="81"/>
    </location>
</feature>
<dbReference type="SUPFAM" id="SSF47413">
    <property type="entry name" value="lambda repressor-like DNA-binding domains"/>
    <property type="match status" value="1"/>
</dbReference>
<accession>A0ABY8DLN5</accession>
<dbReference type="InterPro" id="IPR001387">
    <property type="entry name" value="Cro/C1-type_HTH"/>
</dbReference>
<gene>
    <name evidence="2" type="ORF">PZN02_006101</name>
</gene>
<evidence type="ECO:0000313" key="3">
    <source>
        <dbReference type="Proteomes" id="UP001229355"/>
    </source>
</evidence>
<keyword evidence="2" id="KW-0614">Plasmid</keyword>
<proteinExistence type="predicted"/>
<dbReference type="SMART" id="SM00530">
    <property type="entry name" value="HTH_XRE"/>
    <property type="match status" value="1"/>
</dbReference>
<dbReference type="PROSITE" id="PS50943">
    <property type="entry name" value="HTH_CROC1"/>
    <property type="match status" value="1"/>
</dbReference>